<organism evidence="2 3">
    <name type="scientific">Rothia mucilaginosa</name>
    <dbReference type="NCBI Taxonomy" id="43675"/>
    <lineage>
        <taxon>Bacteria</taxon>
        <taxon>Bacillati</taxon>
        <taxon>Actinomycetota</taxon>
        <taxon>Actinomycetes</taxon>
        <taxon>Micrococcales</taxon>
        <taxon>Micrococcaceae</taxon>
        <taxon>Rothia</taxon>
    </lineage>
</organism>
<sequence length="394" mass="45196">MELSALGIPLEPLRYIWLIAFLLYLVVCVAVDIAYSSTMSKEEARRLHVFYKGSPVDKAMRYAERLSLDGDPLPKHKLRSNLTRARKELDRISGVSKFEAWMHAVMYVWACIIARSIFLLYKDIARDGILLPALVLPFYMVYLGACWSRFIWRSSRYFNLDNHTAGMPQVLGEMLNRIDAFFAPQDAHPQAKPVRSTPRLYLGLCVTVVVALVIAIIVFLYSLVGWTILYTPPMPIGGASIMLAVTASAALALRWHYLKVYLLFNPDSFYVGRLFLPAKKYSYPDIEEFCVFPKNPEQIKPTFYEPSQWQIEIKVPSKIPPNLAKRMPWLRRHIVAVHDERVVCLTSQVAFYLEQERWADLRSPADREKLAEYFTNGNVVCTSLGYKPVSEEQA</sequence>
<feature type="transmembrane region" description="Helical" evidence="1">
    <location>
        <begin position="15"/>
        <end position="35"/>
    </location>
</feature>
<name>A0A930PPK1_9MICC</name>
<evidence type="ECO:0000256" key="1">
    <source>
        <dbReference type="SAM" id="Phobius"/>
    </source>
</evidence>
<proteinExistence type="predicted"/>
<feature type="transmembrane region" description="Helical" evidence="1">
    <location>
        <begin position="200"/>
        <end position="224"/>
    </location>
</feature>
<accession>A0A930PPK1</accession>
<evidence type="ECO:0000313" key="3">
    <source>
        <dbReference type="Proteomes" id="UP000770330"/>
    </source>
</evidence>
<dbReference type="AlphaFoldDB" id="A0A930PPK1"/>
<keyword evidence="1" id="KW-0472">Membrane</keyword>
<comment type="caution">
    <text evidence="2">The sequence shown here is derived from an EMBL/GenBank/DDBJ whole genome shotgun (WGS) entry which is preliminary data.</text>
</comment>
<feature type="transmembrane region" description="Helical" evidence="1">
    <location>
        <begin position="133"/>
        <end position="152"/>
    </location>
</feature>
<reference evidence="2" key="1">
    <citation type="submission" date="2020-04" db="EMBL/GenBank/DDBJ databases">
        <title>Deep metagenomics examines the oral microbiome during advanced dental caries in children, revealing novel taxa and co-occurrences with host molecules.</title>
        <authorList>
            <person name="Baker J.L."/>
            <person name="Morton J.T."/>
            <person name="Dinis M."/>
            <person name="Alvarez R."/>
            <person name="Tran N.C."/>
            <person name="Knight R."/>
            <person name="Edlund A."/>
        </authorList>
    </citation>
    <scope>NUCLEOTIDE SEQUENCE</scope>
    <source>
        <strain evidence="2">JCVI_39_bin.18</strain>
    </source>
</reference>
<keyword evidence="1" id="KW-1133">Transmembrane helix</keyword>
<gene>
    <name evidence="2" type="ORF">HXO61_05990</name>
</gene>
<dbReference type="Proteomes" id="UP000770330">
    <property type="component" value="Unassembled WGS sequence"/>
</dbReference>
<keyword evidence="1" id="KW-0812">Transmembrane</keyword>
<protein>
    <submittedName>
        <fullName evidence="2">Transcriptional regulator</fullName>
    </submittedName>
</protein>
<feature type="transmembrane region" description="Helical" evidence="1">
    <location>
        <begin position="100"/>
        <end position="121"/>
    </location>
</feature>
<dbReference type="EMBL" id="JABZXO010000013">
    <property type="protein sequence ID" value="MBF1657464.1"/>
    <property type="molecule type" value="Genomic_DNA"/>
</dbReference>
<feature type="transmembrane region" description="Helical" evidence="1">
    <location>
        <begin position="236"/>
        <end position="255"/>
    </location>
</feature>
<evidence type="ECO:0000313" key="2">
    <source>
        <dbReference type="EMBL" id="MBF1657464.1"/>
    </source>
</evidence>